<evidence type="ECO:0000313" key="4">
    <source>
        <dbReference type="Proteomes" id="UP000315496"/>
    </source>
</evidence>
<dbReference type="GO" id="GO:0061630">
    <property type="term" value="F:ubiquitin protein ligase activity"/>
    <property type="evidence" value="ECO:0007669"/>
    <property type="project" value="UniProtKB-EC"/>
</dbReference>
<dbReference type="InterPro" id="IPR045194">
    <property type="entry name" value="MGRN1/RNF157-like"/>
</dbReference>
<sequence length="267" mass="28992">MFRNRCTTALLNQRRICRYLGFSEESLAVAVPVTDQPEPVYQLNGLLSIDETSLTAHLPNGLSFTFTAACQVIITALFGVTNFDTGSPIGFSFITPGQIFSVNNHEPQTFTSLATQGVLKTTIGMIVATAVGQLDESSPCSQFFILDLRPPGNPEKPDIIAVRIRVGNSFFDLKQIYNTSETPTTIRTVSTAPPIAACVICLSKKCSAVILPCRHMCLCRTCACEFRRKTTQCPLCRTEASALIDITDINSALPPSTAMTIATRTDV</sequence>
<dbReference type="Proteomes" id="UP000315496">
    <property type="component" value="Chromosome 2"/>
</dbReference>
<keyword evidence="1" id="KW-0479">Metal-binding</keyword>
<dbReference type="OrthoDB" id="1711136at2759"/>
<dbReference type="EMBL" id="VDLU01000002">
    <property type="protein sequence ID" value="TNJ28396.1"/>
    <property type="molecule type" value="Genomic_DNA"/>
</dbReference>
<keyword evidence="1" id="KW-0862">Zinc</keyword>
<accession>A0A4Z1SRB0</accession>
<feature type="domain" description="RING-type" evidence="2">
    <location>
        <begin position="198"/>
        <end position="237"/>
    </location>
</feature>
<proteinExistence type="predicted"/>
<dbReference type="Pfam" id="PF13920">
    <property type="entry name" value="zf-C3HC4_3"/>
    <property type="match status" value="1"/>
</dbReference>
<comment type="caution">
    <text evidence="3">The sequence shown here is derived from an EMBL/GenBank/DDBJ whole genome shotgun (WGS) entry which is preliminary data.</text>
</comment>
<reference evidence="3 4" key="1">
    <citation type="submission" date="2019-05" db="EMBL/GenBank/DDBJ databases">
        <title>The compact genome of Giardia muris reveals important steps in the evolution of intestinal protozoan parasites.</title>
        <authorList>
            <person name="Xu F."/>
            <person name="Jimenez-Gonzalez A."/>
            <person name="Einarsson E."/>
            <person name="Astvaldsson A."/>
            <person name="Peirasmaki D."/>
            <person name="Eckmann L."/>
            <person name="Andersson J.O."/>
            <person name="Svard S.G."/>
            <person name="Jerlstrom-Hultqvist J."/>
        </authorList>
    </citation>
    <scope>NUCLEOTIDE SEQUENCE [LARGE SCALE GENOMIC DNA]</scope>
    <source>
        <strain evidence="3 4">Roberts-Thomson</strain>
    </source>
</reference>
<dbReference type="Gene3D" id="3.30.40.10">
    <property type="entry name" value="Zinc/RING finger domain, C3HC4 (zinc finger)"/>
    <property type="match status" value="1"/>
</dbReference>
<keyword evidence="1" id="KW-0863">Zinc-finger</keyword>
<dbReference type="PANTHER" id="PTHR22996:SF0">
    <property type="entry name" value="RE60872P-RELATED"/>
    <property type="match status" value="1"/>
</dbReference>
<organism evidence="3 4">
    <name type="scientific">Giardia muris</name>
    <dbReference type="NCBI Taxonomy" id="5742"/>
    <lineage>
        <taxon>Eukaryota</taxon>
        <taxon>Metamonada</taxon>
        <taxon>Diplomonadida</taxon>
        <taxon>Hexamitidae</taxon>
        <taxon>Giardiinae</taxon>
        <taxon>Giardia</taxon>
    </lineage>
</organism>
<name>A0A4Z1SRB0_GIAMU</name>
<dbReference type="PROSITE" id="PS50089">
    <property type="entry name" value="ZF_RING_2"/>
    <property type="match status" value="1"/>
</dbReference>
<dbReference type="GO" id="GO:0008270">
    <property type="term" value="F:zinc ion binding"/>
    <property type="evidence" value="ECO:0007669"/>
    <property type="project" value="UniProtKB-KW"/>
</dbReference>
<evidence type="ECO:0000313" key="3">
    <source>
        <dbReference type="EMBL" id="TNJ28396.1"/>
    </source>
</evidence>
<dbReference type="VEuPathDB" id="GiardiaDB:GMRT_12528"/>
<dbReference type="AlphaFoldDB" id="A0A4Z1SRB0"/>
<dbReference type="InterPro" id="IPR013083">
    <property type="entry name" value="Znf_RING/FYVE/PHD"/>
</dbReference>
<keyword evidence="4" id="KW-1185">Reference proteome</keyword>
<gene>
    <name evidence="3" type="ORF">GMRT_12528</name>
</gene>
<dbReference type="InterPro" id="IPR001841">
    <property type="entry name" value="Znf_RING"/>
</dbReference>
<protein>
    <submittedName>
        <fullName evidence="3">Zinc finger domain-containing protein</fullName>
    </submittedName>
</protein>
<evidence type="ECO:0000259" key="2">
    <source>
        <dbReference type="PROSITE" id="PS50089"/>
    </source>
</evidence>
<dbReference type="PANTHER" id="PTHR22996">
    <property type="entry name" value="MAHOGUNIN"/>
    <property type="match status" value="1"/>
</dbReference>
<evidence type="ECO:0000256" key="1">
    <source>
        <dbReference type="PROSITE-ProRule" id="PRU00175"/>
    </source>
</evidence>
<dbReference type="SUPFAM" id="SSF57850">
    <property type="entry name" value="RING/U-box"/>
    <property type="match status" value="1"/>
</dbReference>
<dbReference type="GO" id="GO:0016567">
    <property type="term" value="P:protein ubiquitination"/>
    <property type="evidence" value="ECO:0007669"/>
    <property type="project" value="TreeGrafter"/>
</dbReference>